<evidence type="ECO:0000256" key="2">
    <source>
        <dbReference type="ARBA" id="ARBA00023125"/>
    </source>
</evidence>
<dbReference type="InterPro" id="IPR018062">
    <property type="entry name" value="HTH_AraC-typ_CS"/>
</dbReference>
<dbReference type="SUPFAM" id="SSF52317">
    <property type="entry name" value="Class I glutamine amidotransferase-like"/>
    <property type="match status" value="1"/>
</dbReference>
<reference evidence="5 6" key="1">
    <citation type="submission" date="2020-10" db="EMBL/GenBank/DDBJ databases">
        <title>Ramlibacter sp. HM2 16S ribosomal RNA gene Genome sequencing and assembly.</title>
        <authorList>
            <person name="Kang M."/>
        </authorList>
    </citation>
    <scope>NUCLEOTIDE SEQUENCE [LARGE SCALE GENOMIC DNA]</scope>
    <source>
        <strain evidence="5 6">HM2</strain>
    </source>
</reference>
<dbReference type="RefSeq" id="WP_193676213.1">
    <property type="nucleotide sequence ID" value="NZ_JADDIV010000002.1"/>
</dbReference>
<protein>
    <submittedName>
        <fullName evidence="5">Helix-turn-helix domain-containing protein</fullName>
    </submittedName>
</protein>
<dbReference type="Gene3D" id="1.10.10.60">
    <property type="entry name" value="Homeodomain-like"/>
    <property type="match status" value="1"/>
</dbReference>
<keyword evidence="1" id="KW-0805">Transcription regulation</keyword>
<dbReference type="Gene3D" id="3.40.50.880">
    <property type="match status" value="1"/>
</dbReference>
<evidence type="ECO:0000259" key="4">
    <source>
        <dbReference type="PROSITE" id="PS01124"/>
    </source>
</evidence>
<dbReference type="InterPro" id="IPR018060">
    <property type="entry name" value="HTH_AraC"/>
</dbReference>
<dbReference type="PANTHER" id="PTHR43130:SF11">
    <property type="entry name" value="TRANSCRIPTIONAL REGULATORY PROTEIN"/>
    <property type="match status" value="1"/>
</dbReference>
<comment type="caution">
    <text evidence="5">The sequence shown here is derived from an EMBL/GenBank/DDBJ whole genome shotgun (WGS) entry which is preliminary data.</text>
</comment>
<feature type="domain" description="HTH araC/xylS-type" evidence="4">
    <location>
        <begin position="233"/>
        <end position="331"/>
    </location>
</feature>
<dbReference type="PROSITE" id="PS00041">
    <property type="entry name" value="HTH_ARAC_FAMILY_1"/>
    <property type="match status" value="1"/>
</dbReference>
<dbReference type="InterPro" id="IPR029062">
    <property type="entry name" value="Class_I_gatase-like"/>
</dbReference>
<evidence type="ECO:0000313" key="5">
    <source>
        <dbReference type="EMBL" id="MBE7367627.1"/>
    </source>
</evidence>
<dbReference type="PANTHER" id="PTHR43130">
    <property type="entry name" value="ARAC-FAMILY TRANSCRIPTIONAL REGULATOR"/>
    <property type="match status" value="1"/>
</dbReference>
<dbReference type="InterPro" id="IPR009057">
    <property type="entry name" value="Homeodomain-like_sf"/>
</dbReference>
<dbReference type="Pfam" id="PF12833">
    <property type="entry name" value="HTH_18"/>
    <property type="match status" value="1"/>
</dbReference>
<accession>A0ABR9S2U1</accession>
<dbReference type="SUPFAM" id="SSF46689">
    <property type="entry name" value="Homeodomain-like"/>
    <property type="match status" value="1"/>
</dbReference>
<organism evidence="5 6">
    <name type="scientific">Ramlibacter pallidus</name>
    <dbReference type="NCBI Taxonomy" id="2780087"/>
    <lineage>
        <taxon>Bacteria</taxon>
        <taxon>Pseudomonadati</taxon>
        <taxon>Pseudomonadota</taxon>
        <taxon>Betaproteobacteria</taxon>
        <taxon>Burkholderiales</taxon>
        <taxon>Comamonadaceae</taxon>
        <taxon>Ramlibacter</taxon>
    </lineage>
</organism>
<evidence type="ECO:0000256" key="3">
    <source>
        <dbReference type="ARBA" id="ARBA00023163"/>
    </source>
</evidence>
<dbReference type="SMART" id="SM00342">
    <property type="entry name" value="HTH_ARAC"/>
    <property type="match status" value="1"/>
</dbReference>
<keyword evidence="6" id="KW-1185">Reference proteome</keyword>
<keyword evidence="2" id="KW-0238">DNA-binding</keyword>
<dbReference type="InterPro" id="IPR020449">
    <property type="entry name" value="Tscrpt_reg_AraC-type_HTH"/>
</dbReference>
<name>A0ABR9S2U1_9BURK</name>
<dbReference type="InterPro" id="IPR002818">
    <property type="entry name" value="DJ-1/PfpI"/>
</dbReference>
<dbReference type="Proteomes" id="UP000806285">
    <property type="component" value="Unassembled WGS sequence"/>
</dbReference>
<dbReference type="Pfam" id="PF01965">
    <property type="entry name" value="DJ-1_PfpI"/>
    <property type="match status" value="1"/>
</dbReference>
<dbReference type="PROSITE" id="PS01124">
    <property type="entry name" value="HTH_ARAC_FAMILY_2"/>
    <property type="match status" value="1"/>
</dbReference>
<dbReference type="CDD" id="cd03138">
    <property type="entry name" value="GATase1_AraC_2"/>
    <property type="match status" value="1"/>
</dbReference>
<keyword evidence="3" id="KW-0804">Transcription</keyword>
<dbReference type="PRINTS" id="PR00032">
    <property type="entry name" value="HTHARAC"/>
</dbReference>
<dbReference type="EMBL" id="JADDIV010000002">
    <property type="protein sequence ID" value="MBE7367627.1"/>
    <property type="molecule type" value="Genomic_DNA"/>
</dbReference>
<gene>
    <name evidence="5" type="ORF">IM787_08630</name>
</gene>
<sequence>MRGTLASTPPHVSLVALPEASVSTLAGIFDVLNATALLGLGDRPGQSVFQVEVVGERSGLMTLASGVPFQVKRAISEIEATDIVIVPSVVLREEGWVRDRYPRLLQWLQRMHAGGAMLCSACSGIFLLAETGLFDGRDATVHFWYHREFQALYPKVTVHPERVLVISGRREELVCSGASTTWHDLVLYLTARHAGATVAQEVARMFALQWHQDSLAPYIVFEGRNDHGDGEILSAQQWLDAHFSVANPVEEMIRRSKLAERTFKRRFAAATGLTPISYVQRLRVEDAKRRLERTDAPVDEVSWRVGYEDPAFFRRLFRRTTGMAPGAYRKRFRIPDFAR</sequence>
<evidence type="ECO:0000256" key="1">
    <source>
        <dbReference type="ARBA" id="ARBA00023015"/>
    </source>
</evidence>
<evidence type="ECO:0000313" key="6">
    <source>
        <dbReference type="Proteomes" id="UP000806285"/>
    </source>
</evidence>
<proteinExistence type="predicted"/>
<dbReference type="InterPro" id="IPR052158">
    <property type="entry name" value="INH-QAR"/>
</dbReference>